<organism evidence="1 2">
    <name type="scientific">Abeliophyllum distichum</name>
    <dbReference type="NCBI Taxonomy" id="126358"/>
    <lineage>
        <taxon>Eukaryota</taxon>
        <taxon>Viridiplantae</taxon>
        <taxon>Streptophyta</taxon>
        <taxon>Embryophyta</taxon>
        <taxon>Tracheophyta</taxon>
        <taxon>Spermatophyta</taxon>
        <taxon>Magnoliopsida</taxon>
        <taxon>eudicotyledons</taxon>
        <taxon>Gunneridae</taxon>
        <taxon>Pentapetalae</taxon>
        <taxon>asterids</taxon>
        <taxon>lamiids</taxon>
        <taxon>Lamiales</taxon>
        <taxon>Oleaceae</taxon>
        <taxon>Forsythieae</taxon>
        <taxon>Abeliophyllum</taxon>
    </lineage>
</organism>
<evidence type="ECO:0000313" key="1">
    <source>
        <dbReference type="EMBL" id="KAL2506632.1"/>
    </source>
</evidence>
<reference evidence="2" key="1">
    <citation type="submission" date="2024-07" db="EMBL/GenBank/DDBJ databases">
        <title>Two chromosome-level genome assemblies of Korean endemic species Abeliophyllum distichum and Forsythia ovata (Oleaceae).</title>
        <authorList>
            <person name="Jang H."/>
        </authorList>
    </citation>
    <scope>NUCLEOTIDE SEQUENCE [LARGE SCALE GENOMIC DNA]</scope>
</reference>
<dbReference type="AlphaFoldDB" id="A0ABD1T1Q5"/>
<evidence type="ECO:0000313" key="2">
    <source>
        <dbReference type="Proteomes" id="UP001604336"/>
    </source>
</evidence>
<gene>
    <name evidence="1" type="ORF">Adt_22253</name>
</gene>
<keyword evidence="2" id="KW-1185">Reference proteome</keyword>
<sequence>MTPKIASKSYGIRPVLQSFGMLSKKSFGVMNRSMVIFLTGELQKTKKWSMSINEYLNVVKQLADNLEVTGKAITHIDLVTQVLVGLDEDYTPIVVQINSRKHVL</sequence>
<protein>
    <submittedName>
        <fullName evidence="1">Retrovirus-related Pol polyprotein from transposon TNT 1-94</fullName>
    </submittedName>
</protein>
<name>A0ABD1T1Q5_9LAMI</name>
<accession>A0ABD1T1Q5</accession>
<dbReference type="EMBL" id="JBFOLK010000006">
    <property type="protein sequence ID" value="KAL2506632.1"/>
    <property type="molecule type" value="Genomic_DNA"/>
</dbReference>
<proteinExistence type="predicted"/>
<dbReference type="PANTHER" id="PTHR47481:SF34">
    <property type="entry name" value="CCHC-TYPE DOMAIN-CONTAINING PROTEIN"/>
    <property type="match status" value="1"/>
</dbReference>
<comment type="caution">
    <text evidence="1">The sequence shown here is derived from an EMBL/GenBank/DDBJ whole genome shotgun (WGS) entry which is preliminary data.</text>
</comment>
<dbReference type="Proteomes" id="UP001604336">
    <property type="component" value="Unassembled WGS sequence"/>
</dbReference>
<dbReference type="PANTHER" id="PTHR47481">
    <property type="match status" value="1"/>
</dbReference>